<name>A0A9W6WBH7_9ACTN</name>
<evidence type="ECO:0000313" key="3">
    <source>
        <dbReference type="EMBL" id="GLZ79581.1"/>
    </source>
</evidence>
<dbReference type="AlphaFoldDB" id="A0A9W6WBH7"/>
<proteinExistence type="predicted"/>
<evidence type="ECO:0000256" key="1">
    <source>
        <dbReference type="SAM" id="MobiDB-lite"/>
    </source>
</evidence>
<gene>
    <name evidence="3" type="ORF">Afil01_43880</name>
</gene>
<feature type="region of interest" description="Disordered" evidence="1">
    <location>
        <begin position="46"/>
        <end position="67"/>
    </location>
</feature>
<reference evidence="3" key="1">
    <citation type="submission" date="2023-03" db="EMBL/GenBank/DDBJ databases">
        <title>Actinorhabdospora filicis NBRC 111898.</title>
        <authorList>
            <person name="Ichikawa N."/>
            <person name="Sato H."/>
            <person name="Tonouchi N."/>
        </authorList>
    </citation>
    <scope>NUCLEOTIDE SEQUENCE</scope>
    <source>
        <strain evidence="3">NBRC 111898</strain>
    </source>
</reference>
<comment type="caution">
    <text evidence="3">The sequence shown here is derived from an EMBL/GenBank/DDBJ whole genome shotgun (WGS) entry which is preliminary data.</text>
</comment>
<dbReference type="InterPro" id="IPR036366">
    <property type="entry name" value="PGBDSf"/>
</dbReference>
<evidence type="ECO:0000259" key="2">
    <source>
        <dbReference type="Pfam" id="PF01471"/>
    </source>
</evidence>
<dbReference type="Pfam" id="PF01471">
    <property type="entry name" value="PG_binding_1"/>
    <property type="match status" value="1"/>
</dbReference>
<dbReference type="RefSeq" id="WP_285664732.1">
    <property type="nucleotide sequence ID" value="NZ_BSTX01000003.1"/>
</dbReference>
<evidence type="ECO:0000313" key="4">
    <source>
        <dbReference type="Proteomes" id="UP001165079"/>
    </source>
</evidence>
<accession>A0A9W6WBH7</accession>
<dbReference type="InterPro" id="IPR002477">
    <property type="entry name" value="Peptidoglycan-bd-like"/>
</dbReference>
<dbReference type="Gene3D" id="1.10.101.10">
    <property type="entry name" value="PGBD-like superfamily/PGBD"/>
    <property type="match status" value="1"/>
</dbReference>
<protein>
    <recommendedName>
        <fullName evidence="2">Peptidoglycan binding-like domain-containing protein</fullName>
    </recommendedName>
</protein>
<sequence length="272" mass="29322">MRTRKESREALPPTSAASGPVPRHPLLSLQRAAGNRAVVTLMRQVAPAPEEPEGKPGARPNLGLGDRGPGVKLLQAKLTEHGYPTARTGTFTAGTLTRVKEFQQDRPHLHPVTGGVGRGTWAALDSAPMPETDIEPDDSMVEITVIAAFKRTGKGVTIEHLYAAWGDLKLRRDTEPPDAVPDPNLAAAEHYLWARIEAFVIHEEGAKLTALAYTAAKAIGIVPRLGTGKTTPASLFQLRWELRGSHDGDIANPPDTHHINLNAMEERSGKGH</sequence>
<feature type="domain" description="Peptidoglycan binding-like" evidence="2">
    <location>
        <begin position="67"/>
        <end position="124"/>
    </location>
</feature>
<feature type="region of interest" description="Disordered" evidence="1">
    <location>
        <begin position="1"/>
        <end position="25"/>
    </location>
</feature>
<keyword evidence="4" id="KW-1185">Reference proteome</keyword>
<dbReference type="Proteomes" id="UP001165079">
    <property type="component" value="Unassembled WGS sequence"/>
</dbReference>
<dbReference type="InterPro" id="IPR036365">
    <property type="entry name" value="PGBD-like_sf"/>
</dbReference>
<dbReference type="SUPFAM" id="SSF47090">
    <property type="entry name" value="PGBD-like"/>
    <property type="match status" value="1"/>
</dbReference>
<organism evidence="3 4">
    <name type="scientific">Actinorhabdospora filicis</name>
    <dbReference type="NCBI Taxonomy" id="1785913"/>
    <lineage>
        <taxon>Bacteria</taxon>
        <taxon>Bacillati</taxon>
        <taxon>Actinomycetota</taxon>
        <taxon>Actinomycetes</taxon>
        <taxon>Micromonosporales</taxon>
        <taxon>Micromonosporaceae</taxon>
        <taxon>Actinorhabdospora</taxon>
    </lineage>
</organism>
<dbReference type="EMBL" id="BSTX01000003">
    <property type="protein sequence ID" value="GLZ79581.1"/>
    <property type="molecule type" value="Genomic_DNA"/>
</dbReference>